<dbReference type="AlphaFoldDB" id="A0A3E0WGE8"/>
<organism evidence="2 3">
    <name type="scientific">Alkalilimnicola ehrlichii</name>
    <dbReference type="NCBI Taxonomy" id="351052"/>
    <lineage>
        <taxon>Bacteria</taxon>
        <taxon>Pseudomonadati</taxon>
        <taxon>Pseudomonadota</taxon>
        <taxon>Gammaproteobacteria</taxon>
        <taxon>Chromatiales</taxon>
        <taxon>Ectothiorhodospiraceae</taxon>
        <taxon>Alkalilimnicola</taxon>
    </lineage>
</organism>
<name>A0A3E0WGE8_9GAMM</name>
<dbReference type="Proteomes" id="UP000256763">
    <property type="component" value="Unassembled WGS sequence"/>
</dbReference>
<accession>A0A3E0WGE8</accession>
<comment type="caution">
    <text evidence="2">The sequence shown here is derived from an EMBL/GenBank/DDBJ whole genome shotgun (WGS) entry which is preliminary data.</text>
</comment>
<evidence type="ECO:0000256" key="1">
    <source>
        <dbReference type="SAM" id="SignalP"/>
    </source>
</evidence>
<protein>
    <submittedName>
        <fullName evidence="2">Uncharacterized protein</fullName>
    </submittedName>
</protein>
<proteinExistence type="predicted"/>
<reference evidence="3" key="1">
    <citation type="submission" date="2017-05" db="EMBL/GenBank/DDBJ databases">
        <authorList>
            <person name="Sharma S."/>
            <person name="Sidhu C."/>
            <person name="Pinnaka A.K."/>
        </authorList>
    </citation>
    <scope>NUCLEOTIDE SEQUENCE [LARGE SCALE GENOMIC DNA]</scope>
    <source>
        <strain evidence="3">AK93</strain>
    </source>
</reference>
<gene>
    <name evidence="2" type="ORF">CAL65_21480</name>
</gene>
<keyword evidence="3" id="KW-1185">Reference proteome</keyword>
<feature type="chain" id="PRO_5017717410" evidence="1">
    <location>
        <begin position="27"/>
        <end position="142"/>
    </location>
</feature>
<dbReference type="EMBL" id="NFZW01000040">
    <property type="protein sequence ID" value="RFA31808.1"/>
    <property type="molecule type" value="Genomic_DNA"/>
</dbReference>
<sequence>MAFSIRTIISQALVAIPLLGVSAAQADTIEQRQMCRSADGNGIEYIAVQAAHEAYLFARVVLPTPGYEVQFVRDGATRYPPSYRLVCKPPRDMVPAVLTEHKARVAVQGEYLDSEIWITDGEGRYPISVWAELPRYQVPPLR</sequence>
<evidence type="ECO:0000313" key="3">
    <source>
        <dbReference type="Proteomes" id="UP000256763"/>
    </source>
</evidence>
<evidence type="ECO:0000313" key="2">
    <source>
        <dbReference type="EMBL" id="RFA31808.1"/>
    </source>
</evidence>
<dbReference type="RefSeq" id="WP_116304067.1">
    <property type="nucleotide sequence ID" value="NZ_NFZV01000038.1"/>
</dbReference>
<feature type="signal peptide" evidence="1">
    <location>
        <begin position="1"/>
        <end position="26"/>
    </location>
</feature>
<keyword evidence="1" id="KW-0732">Signal</keyword>